<gene>
    <name evidence="15" type="primary">g6582</name>
    <name evidence="15" type="ORF">VP750_LOCUS5631</name>
</gene>
<comment type="subunit">
    <text evidence="4">Homodimer; in free form. Component of the mitochondrial degradosome (mtEXO) complex which is a heteropentamer containing 2 copies of SUPV3L1 and 3 copies of PNPT1.</text>
</comment>
<evidence type="ECO:0000313" key="15">
    <source>
        <dbReference type="EMBL" id="CAL5223972.1"/>
    </source>
</evidence>
<dbReference type="SUPFAM" id="SSF52540">
    <property type="entry name" value="P-loop containing nucleoside triphosphate hydrolases"/>
    <property type="match status" value="1"/>
</dbReference>
<keyword evidence="9" id="KW-0067">ATP-binding</keyword>
<dbReference type="Gene3D" id="1.20.58.1080">
    <property type="match status" value="1"/>
</dbReference>
<comment type="caution">
    <text evidence="15">The sequence shown here is derived from an EMBL/GenBank/DDBJ whole genome shotgun (WGS) entry which is preliminary data.</text>
</comment>
<evidence type="ECO:0000256" key="4">
    <source>
        <dbReference type="ARBA" id="ARBA00011661"/>
    </source>
</evidence>
<dbReference type="Proteomes" id="UP001497392">
    <property type="component" value="Unassembled WGS sequence"/>
</dbReference>
<evidence type="ECO:0000256" key="3">
    <source>
        <dbReference type="ARBA" id="ARBA00004436"/>
    </source>
</evidence>
<keyword evidence="12" id="KW-1135">Mitochondrion nucleoid</keyword>
<dbReference type="EC" id="3.6.4.13" evidence="5"/>
<comment type="subcellular location">
    <subcellularLocation>
        <location evidence="3">Mitochondrion matrix</location>
        <location evidence="3">Mitochondrion nucleoid</location>
    </subcellularLocation>
</comment>
<evidence type="ECO:0000256" key="13">
    <source>
        <dbReference type="ARBA" id="ARBA00047984"/>
    </source>
</evidence>
<protein>
    <recommendedName>
        <fullName evidence="5">RNA helicase</fullName>
        <ecNumber evidence="5">3.6.4.13</ecNumber>
    </recommendedName>
</protein>
<dbReference type="InterPro" id="IPR001650">
    <property type="entry name" value="Helicase_C-like"/>
</dbReference>
<evidence type="ECO:0000259" key="14">
    <source>
        <dbReference type="PROSITE" id="PS51194"/>
    </source>
</evidence>
<evidence type="ECO:0000256" key="8">
    <source>
        <dbReference type="ARBA" id="ARBA00022806"/>
    </source>
</evidence>
<keyword evidence="16" id="KW-1185">Reference proteome</keyword>
<dbReference type="Gene3D" id="1.20.272.40">
    <property type="match status" value="1"/>
</dbReference>
<organism evidence="15 16">
    <name type="scientific">Coccomyxa viridis</name>
    <dbReference type="NCBI Taxonomy" id="1274662"/>
    <lineage>
        <taxon>Eukaryota</taxon>
        <taxon>Viridiplantae</taxon>
        <taxon>Chlorophyta</taxon>
        <taxon>core chlorophytes</taxon>
        <taxon>Trebouxiophyceae</taxon>
        <taxon>Trebouxiophyceae incertae sedis</taxon>
        <taxon>Coccomyxaceae</taxon>
        <taxon>Coccomyxa</taxon>
    </lineage>
</organism>
<dbReference type="InterPro" id="IPR022192">
    <property type="entry name" value="SUV3_C"/>
</dbReference>
<evidence type="ECO:0000256" key="7">
    <source>
        <dbReference type="ARBA" id="ARBA00022801"/>
    </source>
</evidence>
<comment type="cofactor">
    <cofactor evidence="1">
        <name>Mn(2+)</name>
        <dbReference type="ChEBI" id="CHEBI:29035"/>
    </cofactor>
</comment>
<evidence type="ECO:0000256" key="9">
    <source>
        <dbReference type="ARBA" id="ARBA00022840"/>
    </source>
</evidence>
<keyword evidence="11" id="KW-0496">Mitochondrion</keyword>
<dbReference type="InterPro" id="IPR044774">
    <property type="entry name" value="Suv3_DEXQc"/>
</dbReference>
<dbReference type="Pfam" id="PF12513">
    <property type="entry name" value="SUV3_C"/>
    <property type="match status" value="1"/>
</dbReference>
<keyword evidence="6" id="KW-0547">Nucleotide-binding</keyword>
<dbReference type="InterPro" id="IPR055206">
    <property type="entry name" value="DEXQc_SUV3"/>
</dbReference>
<evidence type="ECO:0000313" key="16">
    <source>
        <dbReference type="Proteomes" id="UP001497392"/>
    </source>
</evidence>
<dbReference type="CDD" id="cd17913">
    <property type="entry name" value="DEXQc_Suv3"/>
    <property type="match status" value="1"/>
</dbReference>
<evidence type="ECO:0000256" key="2">
    <source>
        <dbReference type="ARBA" id="ARBA00001946"/>
    </source>
</evidence>
<dbReference type="SMART" id="SM00490">
    <property type="entry name" value="HELICc"/>
    <property type="match status" value="1"/>
</dbReference>
<dbReference type="InterPro" id="IPR027417">
    <property type="entry name" value="P-loop_NTPase"/>
</dbReference>
<accession>A0ABP1G0P9</accession>
<dbReference type="Pfam" id="PF18147">
    <property type="entry name" value="Suv3_C_1"/>
    <property type="match status" value="1"/>
</dbReference>
<evidence type="ECO:0000256" key="10">
    <source>
        <dbReference type="ARBA" id="ARBA00022946"/>
    </source>
</evidence>
<dbReference type="PROSITE" id="PS51194">
    <property type="entry name" value="HELICASE_CTER"/>
    <property type="match status" value="1"/>
</dbReference>
<evidence type="ECO:0000256" key="6">
    <source>
        <dbReference type="ARBA" id="ARBA00022741"/>
    </source>
</evidence>
<keyword evidence="7" id="KW-0378">Hydrolase</keyword>
<evidence type="ECO:0000256" key="11">
    <source>
        <dbReference type="ARBA" id="ARBA00023128"/>
    </source>
</evidence>
<dbReference type="EMBL" id="CAXHTA020000009">
    <property type="protein sequence ID" value="CAL5223972.1"/>
    <property type="molecule type" value="Genomic_DNA"/>
</dbReference>
<dbReference type="PANTHER" id="PTHR12131">
    <property type="entry name" value="ATP-DEPENDENT RNA AND DNA HELICASE"/>
    <property type="match status" value="1"/>
</dbReference>
<dbReference type="CDD" id="cd18805">
    <property type="entry name" value="SF2_C_suv3"/>
    <property type="match status" value="1"/>
</dbReference>
<keyword evidence="8" id="KW-0347">Helicase</keyword>
<reference evidence="15 16" key="1">
    <citation type="submission" date="2024-06" db="EMBL/GenBank/DDBJ databases">
        <authorList>
            <person name="Kraege A."/>
            <person name="Thomma B."/>
        </authorList>
    </citation>
    <scope>NUCLEOTIDE SEQUENCE [LARGE SCALE GENOMIC DNA]</scope>
</reference>
<dbReference type="Pfam" id="PF00271">
    <property type="entry name" value="Helicase_C"/>
    <property type="match status" value="1"/>
</dbReference>
<comment type="catalytic activity">
    <reaction evidence="13">
        <text>ATP + H2O = ADP + phosphate + H(+)</text>
        <dbReference type="Rhea" id="RHEA:13065"/>
        <dbReference type="ChEBI" id="CHEBI:15377"/>
        <dbReference type="ChEBI" id="CHEBI:15378"/>
        <dbReference type="ChEBI" id="CHEBI:30616"/>
        <dbReference type="ChEBI" id="CHEBI:43474"/>
        <dbReference type="ChEBI" id="CHEBI:456216"/>
        <dbReference type="EC" id="3.6.4.13"/>
    </reaction>
</comment>
<feature type="domain" description="Helicase C-terminal" evidence="14">
    <location>
        <begin position="217"/>
        <end position="378"/>
    </location>
</feature>
<proteinExistence type="predicted"/>
<evidence type="ECO:0000256" key="12">
    <source>
        <dbReference type="ARBA" id="ARBA00023271"/>
    </source>
</evidence>
<sequence length="604" mass="67424">MLPRLAELRRLQSCVLRHVRSFAVFPGASPLVEEAEEVNGGRGEDITDHLTDLTTPASWYPAARMMRRKVVAHMGPTNSGKTHAALQALKAAETGVYCGPLRLLAWEISEKLNADDVSCSLITGQERRVMEGAKHAACTVEMASVSRQVDVAVVDEIQMVADPSRGHSFTRAILGIPARTLHVCGDPAALPLLRQLVQDTGDTLEVLEYERLLPLKAEKAALGTLEGVRKGDCLVAFSRREVHTTKRALESWGALKCCVVYGALPAESRTQQATLFNKPRTGFNVMSASDAVGMGLNLNIRRIVFTSLEKFDGASYRPLTAAEVKQIAGRAGRFGSSHSSGRVTCMHQEDMPYLHTALACANPELQQACLFPSYQQLAIFAEQHNHLDLSDALELFANRATLSQHFFFSNYEPMHKLALMLRHLALSLRDHYIFSISPADPEDPPVAAALLSFASCYASRGHVSVIEAQRWQLKPARTESELEQLEAAYRILDLYIWLSFRMEAAFTGRAEAEKQRKLVTALIEEALPRLAINSKALTARQRRQERMELLDVSRAIEDHFNGSQWDRRIQQKLLAPVYQKPLPTVPIPKLLRRSRKHLRDWELE</sequence>
<dbReference type="Gene3D" id="3.40.50.300">
    <property type="entry name" value="P-loop containing nucleotide triphosphate hydrolases"/>
    <property type="match status" value="2"/>
</dbReference>
<evidence type="ECO:0000256" key="1">
    <source>
        <dbReference type="ARBA" id="ARBA00001936"/>
    </source>
</evidence>
<dbReference type="InterPro" id="IPR041082">
    <property type="entry name" value="Suv3_C_1"/>
</dbReference>
<dbReference type="Pfam" id="PF22527">
    <property type="entry name" value="DEXQc_Suv3"/>
    <property type="match status" value="1"/>
</dbReference>
<dbReference type="InterPro" id="IPR050699">
    <property type="entry name" value="RNA-DNA_Helicase"/>
</dbReference>
<name>A0ABP1G0P9_9CHLO</name>
<dbReference type="PANTHER" id="PTHR12131:SF1">
    <property type="entry name" value="ATP-DEPENDENT RNA HELICASE SUPV3L1, MITOCHONDRIAL-RELATED"/>
    <property type="match status" value="1"/>
</dbReference>
<comment type="cofactor">
    <cofactor evidence="2">
        <name>Mg(2+)</name>
        <dbReference type="ChEBI" id="CHEBI:18420"/>
    </cofactor>
</comment>
<keyword evidence="10" id="KW-0809">Transit peptide</keyword>
<evidence type="ECO:0000256" key="5">
    <source>
        <dbReference type="ARBA" id="ARBA00012552"/>
    </source>
</evidence>